<evidence type="ECO:0000313" key="3">
    <source>
        <dbReference type="Proteomes" id="UP000280296"/>
    </source>
</evidence>
<dbReference type="AlphaFoldDB" id="A0A432MCA6"/>
<organism evidence="2 3">
    <name type="scientific">Tautonia sociabilis</name>
    <dbReference type="NCBI Taxonomy" id="2080755"/>
    <lineage>
        <taxon>Bacteria</taxon>
        <taxon>Pseudomonadati</taxon>
        <taxon>Planctomycetota</taxon>
        <taxon>Planctomycetia</taxon>
        <taxon>Isosphaerales</taxon>
        <taxon>Isosphaeraceae</taxon>
        <taxon>Tautonia</taxon>
    </lineage>
</organism>
<dbReference type="EMBL" id="RYZH01000085">
    <property type="protein sequence ID" value="RUL81754.1"/>
    <property type="molecule type" value="Genomic_DNA"/>
</dbReference>
<accession>A0A432MCA6</accession>
<keyword evidence="3" id="KW-1185">Reference proteome</keyword>
<dbReference type="Proteomes" id="UP000280296">
    <property type="component" value="Unassembled WGS sequence"/>
</dbReference>
<evidence type="ECO:0000256" key="1">
    <source>
        <dbReference type="SAM" id="MobiDB-lite"/>
    </source>
</evidence>
<evidence type="ECO:0000313" key="2">
    <source>
        <dbReference type="EMBL" id="RUL81754.1"/>
    </source>
</evidence>
<reference evidence="2 3" key="2">
    <citation type="submission" date="2019-01" db="EMBL/GenBank/DDBJ databases">
        <title>Tautonia sociabilis, a novel thermotolerant planctomycete of Isosphaeraceae family, isolated from a 4000 m deep subterranean habitat.</title>
        <authorList>
            <person name="Kovaleva O.L."/>
            <person name="Elcheninov A.G."/>
            <person name="Van Heerden E."/>
            <person name="Toshchakov S.V."/>
            <person name="Novikov A."/>
            <person name="Bonch-Osmolovskaya E.A."/>
            <person name="Kublanov I.V."/>
        </authorList>
    </citation>
    <scope>NUCLEOTIDE SEQUENCE [LARGE SCALE GENOMIC DNA]</scope>
    <source>
        <strain evidence="2 3">GM2012</strain>
    </source>
</reference>
<feature type="region of interest" description="Disordered" evidence="1">
    <location>
        <begin position="33"/>
        <end position="55"/>
    </location>
</feature>
<feature type="compositionally biased region" description="Basic and acidic residues" evidence="1">
    <location>
        <begin position="45"/>
        <end position="55"/>
    </location>
</feature>
<protein>
    <submittedName>
        <fullName evidence="2">Uncharacterized protein</fullName>
    </submittedName>
</protein>
<comment type="caution">
    <text evidence="2">The sequence shown here is derived from an EMBL/GenBank/DDBJ whole genome shotgun (WGS) entry which is preliminary data.</text>
</comment>
<proteinExistence type="predicted"/>
<reference evidence="2 3" key="1">
    <citation type="submission" date="2018-12" db="EMBL/GenBank/DDBJ databases">
        <authorList>
            <person name="Toschakov S.V."/>
        </authorList>
    </citation>
    <scope>NUCLEOTIDE SEQUENCE [LARGE SCALE GENOMIC DNA]</scope>
    <source>
        <strain evidence="2 3">GM2012</strain>
    </source>
</reference>
<gene>
    <name evidence="2" type="ORF">TsocGM_24645</name>
</gene>
<sequence>MPRRIRAAARLGAVLVPPATAGEGSPRWRLRFPPGLHPAPAADAGPDRPFRSRFGREHRPFGTVHLGLESGIGSGSPTLDRVGGGMPLLFDVRPHRLADRGR</sequence>
<dbReference type="RefSeq" id="WP_126728121.1">
    <property type="nucleotide sequence ID" value="NZ_RYZH01000085.1"/>
</dbReference>
<name>A0A432MCA6_9BACT</name>